<dbReference type="CDD" id="cd06225">
    <property type="entry name" value="HAMP"/>
    <property type="match status" value="1"/>
</dbReference>
<dbReference type="Gene3D" id="6.10.340.10">
    <property type="match status" value="1"/>
</dbReference>
<evidence type="ECO:0000256" key="5">
    <source>
        <dbReference type="ARBA" id="ARBA00023224"/>
    </source>
</evidence>
<evidence type="ECO:0000256" key="3">
    <source>
        <dbReference type="ARBA" id="ARBA00022989"/>
    </source>
</evidence>
<evidence type="ECO:0000256" key="9">
    <source>
        <dbReference type="SAM" id="MobiDB-lite"/>
    </source>
</evidence>
<dbReference type="Gene3D" id="1.10.287.950">
    <property type="entry name" value="Methyl-accepting chemotaxis protein"/>
    <property type="match status" value="1"/>
</dbReference>
<evidence type="ECO:0000256" key="2">
    <source>
        <dbReference type="ARBA" id="ARBA00022692"/>
    </source>
</evidence>
<dbReference type="SMART" id="SM00283">
    <property type="entry name" value="MA"/>
    <property type="match status" value="1"/>
</dbReference>
<keyword evidence="2 10" id="KW-0812">Transmembrane</keyword>
<keyword evidence="3 10" id="KW-1133">Transmembrane helix</keyword>
<dbReference type="Pfam" id="PF00015">
    <property type="entry name" value="MCPsignal"/>
    <property type="match status" value="1"/>
</dbReference>
<feature type="domain" description="Methyl-accepting transducer" evidence="11">
    <location>
        <begin position="263"/>
        <end position="499"/>
    </location>
</feature>
<feature type="transmembrane region" description="Helical" evidence="10">
    <location>
        <begin position="184"/>
        <end position="202"/>
    </location>
</feature>
<evidence type="ECO:0000256" key="8">
    <source>
        <dbReference type="SAM" id="Coils"/>
    </source>
</evidence>
<gene>
    <name evidence="13" type="ORF">GCM10007916_18220</name>
</gene>
<name>A0ABQ6E0M2_9GAMM</name>
<sequence length="566" mass="62522">MFSSVSIRHKLFILPLLLAIAMLGEVALVTTSLQQNQADALIVNVAGRQRMLTKKYSAEELYKTNNEQQNIPTILSADKTVQLYTQSLNALKQGGETYADLGMQKAIQLPTPLHLPFIDQLNKVESLWKLQLTAATQLQNNPSEANANAFLTANHKSMAAMNKAVLIYADYAEEKLNKLVNSSIVLAIIMVLLSSLIAWLVIRDTTKPINKLVKISRKISRGDLRIDTELHDIISKNELGLLAHHIELMRESLQEALSEIHSASSSISSSSQQVSDLSSQISQANQSEQQRFSDMNDNSIILEESTLRLSEIAAETLTMVTECNQLSTNASTLVNDNITMMSTTSEETIKASSFIQELSNTAEKVYGIVDAIRAISEQTNLLALNAAIEAARAGEQGRGFAVVADEVRSLAGRTGSSTDEISKLINQLTEGVQQVVHSMQEVTNRVEQSRETSEQTEQGINKVTEKIQLVAQAQQNIDEQVERQNEQLSTLKETQQDLQRIIQESHKKSETSALVAEQLSEVSSNISALLQEFSIESNDLSEHKITKNQQGRATDSLEKPVYISPH</sequence>
<dbReference type="InterPro" id="IPR004089">
    <property type="entry name" value="MCPsignal_dom"/>
</dbReference>
<feature type="region of interest" description="Disordered" evidence="9">
    <location>
        <begin position="541"/>
        <end position="566"/>
    </location>
</feature>
<dbReference type="InterPro" id="IPR003660">
    <property type="entry name" value="HAMP_dom"/>
</dbReference>
<dbReference type="PROSITE" id="PS50111">
    <property type="entry name" value="CHEMOTAXIS_TRANSDUC_2"/>
    <property type="match status" value="1"/>
</dbReference>
<keyword evidence="4 10" id="KW-0472">Membrane</keyword>
<proteinExistence type="inferred from homology"/>
<dbReference type="PANTHER" id="PTHR32089">
    <property type="entry name" value="METHYL-ACCEPTING CHEMOTAXIS PROTEIN MCPB"/>
    <property type="match status" value="1"/>
</dbReference>
<evidence type="ECO:0000256" key="10">
    <source>
        <dbReference type="SAM" id="Phobius"/>
    </source>
</evidence>
<keyword evidence="5 7" id="KW-0807">Transducer</keyword>
<dbReference type="SMART" id="SM00304">
    <property type="entry name" value="HAMP"/>
    <property type="match status" value="1"/>
</dbReference>
<dbReference type="InterPro" id="IPR029095">
    <property type="entry name" value="NarX-like_N"/>
</dbReference>
<protein>
    <recommendedName>
        <fullName evidence="15">Methyl-accepting chemotaxis protein</fullName>
    </recommendedName>
</protein>
<evidence type="ECO:0008006" key="15">
    <source>
        <dbReference type="Google" id="ProtNLM"/>
    </source>
</evidence>
<evidence type="ECO:0000256" key="1">
    <source>
        <dbReference type="ARBA" id="ARBA00004141"/>
    </source>
</evidence>
<evidence type="ECO:0000259" key="11">
    <source>
        <dbReference type="PROSITE" id="PS50111"/>
    </source>
</evidence>
<dbReference type="Pfam" id="PF00672">
    <property type="entry name" value="HAMP"/>
    <property type="match status" value="1"/>
</dbReference>
<feature type="domain" description="HAMP" evidence="12">
    <location>
        <begin position="203"/>
        <end position="258"/>
    </location>
</feature>
<dbReference type="PROSITE" id="PS50885">
    <property type="entry name" value="HAMP"/>
    <property type="match status" value="1"/>
</dbReference>
<keyword evidence="14" id="KW-1185">Reference proteome</keyword>
<dbReference type="Pfam" id="PF13675">
    <property type="entry name" value="PilJ"/>
    <property type="match status" value="1"/>
</dbReference>
<dbReference type="SUPFAM" id="SSF58104">
    <property type="entry name" value="Methyl-accepting chemotaxis protein (MCP) signaling domain"/>
    <property type="match status" value="1"/>
</dbReference>
<keyword evidence="8" id="KW-0175">Coiled coil</keyword>
<accession>A0ABQ6E0M2</accession>
<evidence type="ECO:0000259" key="12">
    <source>
        <dbReference type="PROSITE" id="PS50885"/>
    </source>
</evidence>
<comment type="subcellular location">
    <subcellularLocation>
        <location evidence="1">Membrane</location>
        <topology evidence="1">Multi-pass membrane protein</topology>
    </subcellularLocation>
</comment>
<dbReference type="EMBL" id="BSPQ01000005">
    <property type="protein sequence ID" value="GLS90755.1"/>
    <property type="molecule type" value="Genomic_DNA"/>
</dbReference>
<comment type="similarity">
    <text evidence="6">Belongs to the methyl-accepting chemotaxis (MCP) protein family.</text>
</comment>
<dbReference type="RefSeq" id="WP_284203875.1">
    <property type="nucleotide sequence ID" value="NZ_BSPQ01000005.1"/>
</dbReference>
<evidence type="ECO:0000256" key="4">
    <source>
        <dbReference type="ARBA" id="ARBA00023136"/>
    </source>
</evidence>
<organism evidence="13 14">
    <name type="scientific">Psychromonas marina</name>
    <dbReference type="NCBI Taxonomy" id="88364"/>
    <lineage>
        <taxon>Bacteria</taxon>
        <taxon>Pseudomonadati</taxon>
        <taxon>Pseudomonadota</taxon>
        <taxon>Gammaproteobacteria</taxon>
        <taxon>Alteromonadales</taxon>
        <taxon>Psychromonadaceae</taxon>
        <taxon>Psychromonas</taxon>
    </lineage>
</organism>
<feature type="coiled-coil region" evidence="8">
    <location>
        <begin position="474"/>
        <end position="501"/>
    </location>
</feature>
<dbReference type="Proteomes" id="UP001157353">
    <property type="component" value="Unassembled WGS sequence"/>
</dbReference>
<evidence type="ECO:0000313" key="13">
    <source>
        <dbReference type="EMBL" id="GLS90755.1"/>
    </source>
</evidence>
<evidence type="ECO:0000313" key="14">
    <source>
        <dbReference type="Proteomes" id="UP001157353"/>
    </source>
</evidence>
<dbReference type="PANTHER" id="PTHR32089:SF112">
    <property type="entry name" value="LYSOZYME-LIKE PROTEIN-RELATED"/>
    <property type="match status" value="1"/>
</dbReference>
<reference evidence="14" key="1">
    <citation type="journal article" date="2019" name="Int. J. Syst. Evol. Microbiol.">
        <title>The Global Catalogue of Microorganisms (GCM) 10K type strain sequencing project: providing services to taxonomists for standard genome sequencing and annotation.</title>
        <authorList>
            <consortium name="The Broad Institute Genomics Platform"/>
            <consortium name="The Broad Institute Genome Sequencing Center for Infectious Disease"/>
            <person name="Wu L."/>
            <person name="Ma J."/>
        </authorList>
    </citation>
    <scope>NUCLEOTIDE SEQUENCE [LARGE SCALE GENOMIC DNA]</scope>
    <source>
        <strain evidence="14">NBRC 103166</strain>
    </source>
</reference>
<comment type="caution">
    <text evidence="13">The sequence shown here is derived from an EMBL/GenBank/DDBJ whole genome shotgun (WGS) entry which is preliminary data.</text>
</comment>
<evidence type="ECO:0000256" key="6">
    <source>
        <dbReference type="ARBA" id="ARBA00029447"/>
    </source>
</evidence>
<evidence type="ECO:0000256" key="7">
    <source>
        <dbReference type="PROSITE-ProRule" id="PRU00284"/>
    </source>
</evidence>